<dbReference type="GO" id="GO:0000160">
    <property type="term" value="P:phosphorelay signal transduction system"/>
    <property type="evidence" value="ECO:0007669"/>
    <property type="project" value="InterPro"/>
</dbReference>
<organism evidence="5 6">
    <name type="scientific">Syntrophus gentianae</name>
    <dbReference type="NCBI Taxonomy" id="43775"/>
    <lineage>
        <taxon>Bacteria</taxon>
        <taxon>Pseudomonadati</taxon>
        <taxon>Thermodesulfobacteriota</taxon>
        <taxon>Syntrophia</taxon>
        <taxon>Syntrophales</taxon>
        <taxon>Syntrophaceae</taxon>
        <taxon>Syntrophus</taxon>
    </lineage>
</organism>
<name>A0A1H7UXT4_9BACT</name>
<evidence type="ECO:0000313" key="6">
    <source>
        <dbReference type="Proteomes" id="UP000198744"/>
    </source>
</evidence>
<gene>
    <name evidence="5" type="ORF">SAMN04489760_102163</name>
</gene>
<dbReference type="RefSeq" id="WP_093882085.1">
    <property type="nucleotide sequence ID" value="NZ_FOBS01000002.1"/>
</dbReference>
<dbReference type="Gene3D" id="3.40.190.10">
    <property type="entry name" value="Periplasmic binding protein-like II"/>
    <property type="match status" value="2"/>
</dbReference>
<dbReference type="PROSITE" id="PS50110">
    <property type="entry name" value="RESPONSE_REGULATORY"/>
    <property type="match status" value="1"/>
</dbReference>
<feature type="compositionally biased region" description="Basic and acidic residues" evidence="2">
    <location>
        <begin position="481"/>
        <end position="491"/>
    </location>
</feature>
<evidence type="ECO:0000313" key="5">
    <source>
        <dbReference type="EMBL" id="SEM01448.1"/>
    </source>
</evidence>
<dbReference type="Proteomes" id="UP000198744">
    <property type="component" value="Unassembled WGS sequence"/>
</dbReference>
<dbReference type="InterPro" id="IPR001789">
    <property type="entry name" value="Sig_transdc_resp-reg_receiver"/>
</dbReference>
<dbReference type="InterPro" id="IPR002545">
    <property type="entry name" value="CheW-lke_dom"/>
</dbReference>
<evidence type="ECO:0000259" key="3">
    <source>
        <dbReference type="PROSITE" id="PS50110"/>
    </source>
</evidence>
<keyword evidence="6" id="KW-1185">Reference proteome</keyword>
<dbReference type="PROSITE" id="PS50851">
    <property type="entry name" value="CHEW"/>
    <property type="match status" value="1"/>
</dbReference>
<dbReference type="STRING" id="43775.SAMN04489760_102163"/>
<dbReference type="PANTHER" id="PTHR47233">
    <property type="entry name" value="CHEMOTAXIS PROTEIN CHEV"/>
    <property type="match status" value="1"/>
</dbReference>
<dbReference type="SUPFAM" id="SSF50341">
    <property type="entry name" value="CheW-like"/>
    <property type="match status" value="1"/>
</dbReference>
<dbReference type="Pfam" id="PF01584">
    <property type="entry name" value="CheW"/>
    <property type="match status" value="1"/>
</dbReference>
<dbReference type="InterPro" id="IPR011006">
    <property type="entry name" value="CheY-like_superfamily"/>
</dbReference>
<protein>
    <submittedName>
        <fullName evidence="5">Chemotaxis signal transduction protein</fullName>
    </submittedName>
</protein>
<dbReference type="Gene3D" id="2.30.30.40">
    <property type="entry name" value="SH3 Domains"/>
    <property type="match status" value="1"/>
</dbReference>
<dbReference type="SUPFAM" id="SSF52172">
    <property type="entry name" value="CheY-like"/>
    <property type="match status" value="1"/>
</dbReference>
<dbReference type="SMART" id="SM00260">
    <property type="entry name" value="CheW"/>
    <property type="match status" value="1"/>
</dbReference>
<evidence type="ECO:0000259" key="4">
    <source>
        <dbReference type="PROSITE" id="PS50851"/>
    </source>
</evidence>
<sequence>MALDKNMRIILAEDGGTMRKMEVRILNQIGFENIAACQDGVEAMRELESAGEASLVISDWNMPNKNGMELLQEMRADQRFASIPFIMATGQGDKQYVAQAMEAGANGVVAKPFSPDELKSLIEQIFGVAQEKSVPPVPAGLETDTQGKPILKVAHIQITDHLALGVMKSLIHTHQAESRTFTLETVCMPNWNRVQSALETGEVNAAFILAPIAMDLFNYGTPIRLVLFAHRNGSIMVRSKTGQYGKIQQQFFKHRTFYIPHKMSIHHMLAHKYFSEMGLKPGMAGGGAVNLLLDVVAPVNMPEFLADNPSSCGFMVAEPIGSRAIASGIAERQFLSGEMWANHPCCVVVFRQEFLDQHPEAVHEFTRILVQAGQFIHQEPEKASEIAVSFLDPEGKLGLKAPLIRQVLSEPMGIKTDDLYPSIEDLDIIQRYMNENMNIGSLIDLNSFVDLRFAQAACPDRIRDAAAQLDSSETATGTVSEGRKEREDSRTELKIKSLNTSSAREGKYLVFQLADERYGVSVMDVREIIQMRRITFVPNMPGFYKGTINLRGKVIPVTDLRLTLGMAPIDYDDRTCIIILEMAGATGSTLVGVTMDAAVEVLDIQEDKIQDTPYFGERVNTSFITGLARTNNKTTTLLDIDKLYGADSVIFNAPAANAQALC</sequence>
<feature type="domain" description="CheW-like" evidence="4">
    <location>
        <begin position="505"/>
        <end position="649"/>
    </location>
</feature>
<reference evidence="5 6" key="1">
    <citation type="submission" date="2016-10" db="EMBL/GenBank/DDBJ databases">
        <authorList>
            <person name="de Groot N.N."/>
        </authorList>
    </citation>
    <scope>NUCLEOTIDE SEQUENCE [LARGE SCALE GENOMIC DNA]</scope>
    <source>
        <strain evidence="5 6">DSM 8423</strain>
    </source>
</reference>
<dbReference type="GO" id="GO:0006935">
    <property type="term" value="P:chemotaxis"/>
    <property type="evidence" value="ECO:0007669"/>
    <property type="project" value="InterPro"/>
</dbReference>
<feature type="domain" description="Response regulatory" evidence="3">
    <location>
        <begin position="8"/>
        <end position="126"/>
    </location>
</feature>
<proteinExistence type="predicted"/>
<dbReference type="InterPro" id="IPR036061">
    <property type="entry name" value="CheW-like_dom_sf"/>
</dbReference>
<dbReference type="OrthoDB" id="5516036at2"/>
<dbReference type="SUPFAM" id="SSF53850">
    <property type="entry name" value="Periplasmic binding protein-like II"/>
    <property type="match status" value="1"/>
</dbReference>
<accession>A0A1H7UXT4</accession>
<feature type="region of interest" description="Disordered" evidence="2">
    <location>
        <begin position="468"/>
        <end position="491"/>
    </location>
</feature>
<dbReference type="Gene3D" id="2.40.50.180">
    <property type="entry name" value="CheA-289, Domain 4"/>
    <property type="match status" value="1"/>
</dbReference>
<dbReference type="Pfam" id="PF00072">
    <property type="entry name" value="Response_reg"/>
    <property type="match status" value="1"/>
</dbReference>
<evidence type="ECO:0000256" key="1">
    <source>
        <dbReference type="PROSITE-ProRule" id="PRU00169"/>
    </source>
</evidence>
<evidence type="ECO:0000256" key="2">
    <source>
        <dbReference type="SAM" id="MobiDB-lite"/>
    </source>
</evidence>
<feature type="compositionally biased region" description="Polar residues" evidence="2">
    <location>
        <begin position="469"/>
        <end position="479"/>
    </location>
</feature>
<dbReference type="Gene3D" id="3.40.50.2300">
    <property type="match status" value="1"/>
</dbReference>
<dbReference type="Pfam" id="PF13379">
    <property type="entry name" value="NMT1_2"/>
    <property type="match status" value="1"/>
</dbReference>
<dbReference type="EMBL" id="FOBS01000002">
    <property type="protein sequence ID" value="SEM01448.1"/>
    <property type="molecule type" value="Genomic_DNA"/>
</dbReference>
<keyword evidence="1" id="KW-0597">Phosphoprotein</keyword>
<dbReference type="SMART" id="SM00448">
    <property type="entry name" value="REC"/>
    <property type="match status" value="1"/>
</dbReference>
<dbReference type="AlphaFoldDB" id="A0A1H7UXT4"/>
<feature type="modified residue" description="4-aspartylphosphate" evidence="1">
    <location>
        <position position="59"/>
    </location>
</feature>
<dbReference type="PANTHER" id="PTHR47233:SF3">
    <property type="entry name" value="CHEMOTAXIS PROTEIN CHEV"/>
    <property type="match status" value="1"/>
</dbReference>